<dbReference type="PANTHER" id="PTHR38465:SF1">
    <property type="entry name" value="HTH-TYPE TRANSCRIPTIONAL REGULATOR MJ1563-RELATED"/>
    <property type="match status" value="1"/>
</dbReference>
<dbReference type="RefSeq" id="WP_090867481.1">
    <property type="nucleotide sequence ID" value="NZ_FOHE01000003.1"/>
</dbReference>
<dbReference type="AlphaFoldDB" id="A0A1I0AC12"/>
<dbReference type="InterPro" id="IPR052362">
    <property type="entry name" value="HTH-GbsR_regulator"/>
</dbReference>
<dbReference type="OrthoDB" id="9800374at2"/>
<dbReference type="PANTHER" id="PTHR38465">
    <property type="entry name" value="HTH-TYPE TRANSCRIPTIONAL REGULATOR MJ1563-RELATED"/>
    <property type="match status" value="1"/>
</dbReference>
<dbReference type="InterPro" id="IPR036390">
    <property type="entry name" value="WH_DNA-bd_sf"/>
</dbReference>
<evidence type="ECO:0000256" key="4">
    <source>
        <dbReference type="PIRNR" id="PIRNR006707"/>
    </source>
</evidence>
<dbReference type="NCBIfam" id="NF047500">
    <property type="entry name" value="choline_R_CudC"/>
    <property type="match status" value="1"/>
</dbReference>
<reference evidence="5 6" key="1">
    <citation type="submission" date="2016-10" db="EMBL/GenBank/DDBJ databases">
        <authorList>
            <person name="de Groot N.N."/>
        </authorList>
    </citation>
    <scope>NUCLEOTIDE SEQUENCE [LARGE SCALE GENOMIC DNA]</scope>
    <source>
        <strain evidence="5 6">IBRC-M 10780</strain>
    </source>
</reference>
<evidence type="ECO:0000313" key="5">
    <source>
        <dbReference type="EMBL" id="SES91214.1"/>
    </source>
</evidence>
<protein>
    <recommendedName>
        <fullName evidence="4">HTH-type transcriptional regulator</fullName>
    </recommendedName>
</protein>
<dbReference type="PIRSF" id="PIRSF006707">
    <property type="entry name" value="MJ1563"/>
    <property type="match status" value="1"/>
</dbReference>
<keyword evidence="6" id="KW-1185">Reference proteome</keyword>
<dbReference type="InterPro" id="IPR026282">
    <property type="entry name" value="MJ1563"/>
</dbReference>
<name>A0A1I0AC12_9BACI</name>
<proteinExistence type="inferred from homology"/>
<dbReference type="EMBL" id="FOHE01000003">
    <property type="protein sequence ID" value="SES91214.1"/>
    <property type="molecule type" value="Genomic_DNA"/>
</dbReference>
<dbReference type="InterPro" id="IPR036388">
    <property type="entry name" value="WH-like_DNA-bd_sf"/>
</dbReference>
<evidence type="ECO:0000256" key="2">
    <source>
        <dbReference type="ARBA" id="ARBA00023125"/>
    </source>
</evidence>
<dbReference type="GO" id="GO:0003677">
    <property type="term" value="F:DNA binding"/>
    <property type="evidence" value="ECO:0007669"/>
    <property type="project" value="UniProtKB-UniRule"/>
</dbReference>
<dbReference type="SUPFAM" id="SSF46785">
    <property type="entry name" value="Winged helix' DNA-binding domain"/>
    <property type="match status" value="1"/>
</dbReference>
<comment type="similarity">
    <text evidence="4">Belongs to the GbsR family.</text>
</comment>
<accession>A0A1I0AC12</accession>
<evidence type="ECO:0000256" key="3">
    <source>
        <dbReference type="ARBA" id="ARBA00023163"/>
    </source>
</evidence>
<evidence type="ECO:0000313" key="6">
    <source>
        <dbReference type="Proteomes" id="UP000198618"/>
    </source>
</evidence>
<gene>
    <name evidence="5" type="ORF">SAMN05216389_103153</name>
</gene>
<keyword evidence="3 4" id="KW-0804">Transcription</keyword>
<sequence>MENQHDERAREKLEEAKDQVILAISETMDLYGVTPAAGKIYGTMYFKDQMNLDEMREELGMSKPSMSTNVRTLQQIEMVKKKFQRGTRKHTYTAEKDFFHSFMSYFCQMWEREVKMNMEAIHEAEKMLREIFEDESISTELRDEAKSHYELINQSKVYYRWVEKLVDSIRTEEIYKFLPKDTEK</sequence>
<keyword evidence="1 4" id="KW-0805">Transcription regulation</keyword>
<organism evidence="5 6">
    <name type="scientific">Oceanobacillus limi</name>
    <dbReference type="NCBI Taxonomy" id="930131"/>
    <lineage>
        <taxon>Bacteria</taxon>
        <taxon>Bacillati</taxon>
        <taxon>Bacillota</taxon>
        <taxon>Bacilli</taxon>
        <taxon>Bacillales</taxon>
        <taxon>Bacillaceae</taxon>
        <taxon>Oceanobacillus</taxon>
    </lineage>
</organism>
<dbReference type="STRING" id="930131.SAMN05216389_103153"/>
<dbReference type="Gene3D" id="1.10.10.10">
    <property type="entry name" value="Winged helix-like DNA-binding domain superfamily/Winged helix DNA-binding domain"/>
    <property type="match status" value="1"/>
</dbReference>
<evidence type="ECO:0000256" key="1">
    <source>
        <dbReference type="ARBA" id="ARBA00023015"/>
    </source>
</evidence>
<keyword evidence="2 4" id="KW-0238">DNA-binding</keyword>
<dbReference type="Proteomes" id="UP000198618">
    <property type="component" value="Unassembled WGS sequence"/>
</dbReference>